<dbReference type="EMBL" id="DS989737">
    <property type="protein sequence ID" value="EEA08216.1"/>
    <property type="molecule type" value="Genomic_DNA"/>
</dbReference>
<dbReference type="eggNOG" id="ENOG502S7B2">
    <property type="taxonomic scope" value="Eukaryota"/>
</dbReference>
<gene>
    <name evidence="1" type="ORF">CMU_011670</name>
</gene>
<dbReference type="RefSeq" id="XP_002142565.1">
    <property type="nucleotide sequence ID" value="XM_002142529.1"/>
</dbReference>
<dbReference type="GO" id="GO:0003676">
    <property type="term" value="F:nucleic acid binding"/>
    <property type="evidence" value="ECO:0007669"/>
    <property type="project" value="InterPro"/>
</dbReference>
<dbReference type="Proteomes" id="UP000001460">
    <property type="component" value="Unassembled WGS sequence"/>
</dbReference>
<proteinExistence type="predicted"/>
<dbReference type="GeneID" id="6997627"/>
<reference evidence="1" key="1">
    <citation type="submission" date="2008-06" db="EMBL/GenBank/DDBJ databases">
        <authorList>
            <person name="Lorenzi H."/>
            <person name="Inman J."/>
            <person name="Miller J."/>
            <person name="Schobel S."/>
            <person name="Amedeo P."/>
            <person name="Caler E.V."/>
            <person name="da Silva J."/>
        </authorList>
    </citation>
    <scope>NUCLEOTIDE SEQUENCE [LARGE SCALE GENOMIC DNA]</scope>
    <source>
        <strain evidence="1">RN66</strain>
    </source>
</reference>
<dbReference type="AlphaFoldDB" id="B6AJ25"/>
<sequence length="185" mass="20643">MAINPAFIPRELHEVYAPDEYDTESSIIACNFPTGTNIEECRNFMSWIGPVIYIANAPSVQKETNFVVVFAAPDFAIKAIQQSQLIYNEGYKIYCRLVDEKPTLWSNIVSYFHSVDQQYGTSEQISNFVNDTAAPAVYNTSNKIQVGIKELVNSDLSNQVTKGIANVSKQIKESVESAAETLYPV</sequence>
<name>B6AJ25_CRYMR</name>
<organism evidence="1 2">
    <name type="scientific">Cryptosporidium muris (strain RN66)</name>
    <dbReference type="NCBI Taxonomy" id="441375"/>
    <lineage>
        <taxon>Eukaryota</taxon>
        <taxon>Sar</taxon>
        <taxon>Alveolata</taxon>
        <taxon>Apicomplexa</taxon>
        <taxon>Conoidasida</taxon>
        <taxon>Coccidia</taxon>
        <taxon>Eucoccidiorida</taxon>
        <taxon>Eimeriorina</taxon>
        <taxon>Cryptosporidiidae</taxon>
        <taxon>Cryptosporidium</taxon>
    </lineage>
</organism>
<dbReference type="SUPFAM" id="SSF54928">
    <property type="entry name" value="RNA-binding domain, RBD"/>
    <property type="match status" value="1"/>
</dbReference>
<dbReference type="InterPro" id="IPR035979">
    <property type="entry name" value="RBD_domain_sf"/>
</dbReference>
<evidence type="ECO:0000313" key="1">
    <source>
        <dbReference type="EMBL" id="EEA08216.1"/>
    </source>
</evidence>
<evidence type="ECO:0008006" key="3">
    <source>
        <dbReference type="Google" id="ProtNLM"/>
    </source>
</evidence>
<protein>
    <recommendedName>
        <fullName evidence="3">RRM domain-containing protein</fullName>
    </recommendedName>
</protein>
<evidence type="ECO:0000313" key="2">
    <source>
        <dbReference type="Proteomes" id="UP000001460"/>
    </source>
</evidence>
<accession>B6AJ25</accession>
<keyword evidence="2" id="KW-1185">Reference proteome</keyword>
<dbReference type="OrthoDB" id="360590at2759"/>
<dbReference type="VEuPathDB" id="CryptoDB:CMU_011670"/>